<sequence length="197" mass="22687">MTLTQTEIKELNLTTPESIDRVQRLRAAIALRKERSTVQHETMTEQPQVPPQLTDYDRKREHYKAHLIDLLEECPENAEGSPYEVIYQLDEITVYGGYEGGIRSTDHNFLLKDGVSWEDVLEMGTLSVPETNSYISNETLPQFEELGWSKMPLTHNHIVNSKNEPSVSAEELDKQLNKLVTAIQEPEMMVKSYDYDM</sequence>
<evidence type="ECO:0000313" key="1">
    <source>
        <dbReference type="EMBL" id="EUJ34106.1"/>
    </source>
</evidence>
<name>W7CE72_9LIST</name>
<dbReference type="Proteomes" id="UP000019243">
    <property type="component" value="Unassembled WGS sequence"/>
</dbReference>
<gene>
    <name evidence="1" type="ORF">BCAMP_12783</name>
</gene>
<proteinExistence type="predicted"/>
<dbReference type="STRING" id="1265861.BCAMP_12783"/>
<keyword evidence="2" id="KW-1185">Reference proteome</keyword>
<evidence type="ECO:0000313" key="2">
    <source>
        <dbReference type="Proteomes" id="UP000019243"/>
    </source>
</evidence>
<dbReference type="AlphaFoldDB" id="W7CE72"/>
<comment type="caution">
    <text evidence="1">The sequence shown here is derived from an EMBL/GenBank/DDBJ whole genome shotgun (WGS) entry which is preliminary data.</text>
</comment>
<dbReference type="RefSeq" id="WP_198015795.1">
    <property type="nucleotide sequence ID" value="NZ_AODH01000080.1"/>
</dbReference>
<protein>
    <submittedName>
        <fullName evidence="1">Uncharacterized protein</fullName>
    </submittedName>
</protein>
<dbReference type="EMBL" id="AODH01000080">
    <property type="protein sequence ID" value="EUJ34106.1"/>
    <property type="molecule type" value="Genomic_DNA"/>
</dbReference>
<reference evidence="1 2" key="1">
    <citation type="submission" date="2012-12" db="EMBL/GenBank/DDBJ databases">
        <title>Novel taxa of Listeriaceae from agricultural environments in the United States.</title>
        <authorList>
            <person name="den Bakker H.C."/>
            <person name="Allred A."/>
            <person name="Warchocki S."/>
            <person name="Wright E.M."/>
            <person name="Burrell A."/>
            <person name="Nightingale K.K."/>
            <person name="Kephart D."/>
            <person name="Wiedmann M."/>
        </authorList>
    </citation>
    <scope>NUCLEOTIDE SEQUENCE [LARGE SCALE GENOMIC DNA]</scope>
    <source>
        <strain evidence="1 2">FSL F6-1037</strain>
    </source>
</reference>
<organism evidence="1 2">
    <name type="scientific">Brochothrix campestris FSL F6-1037</name>
    <dbReference type="NCBI Taxonomy" id="1265861"/>
    <lineage>
        <taxon>Bacteria</taxon>
        <taxon>Bacillati</taxon>
        <taxon>Bacillota</taxon>
        <taxon>Bacilli</taxon>
        <taxon>Bacillales</taxon>
        <taxon>Listeriaceae</taxon>
        <taxon>Brochothrix</taxon>
    </lineage>
</organism>
<accession>W7CE72</accession>